<feature type="compositionally biased region" description="Polar residues" evidence="1">
    <location>
        <begin position="156"/>
        <end position="170"/>
    </location>
</feature>
<organism evidence="2 3">
    <name type="scientific">Etheostoma spectabile</name>
    <name type="common">orangethroat darter</name>
    <dbReference type="NCBI Taxonomy" id="54343"/>
    <lineage>
        <taxon>Eukaryota</taxon>
        <taxon>Metazoa</taxon>
        <taxon>Chordata</taxon>
        <taxon>Craniata</taxon>
        <taxon>Vertebrata</taxon>
        <taxon>Euteleostomi</taxon>
        <taxon>Actinopterygii</taxon>
        <taxon>Neopterygii</taxon>
        <taxon>Teleostei</taxon>
        <taxon>Neoteleostei</taxon>
        <taxon>Acanthomorphata</taxon>
        <taxon>Eupercaria</taxon>
        <taxon>Perciformes</taxon>
        <taxon>Percoidei</taxon>
        <taxon>Percidae</taxon>
        <taxon>Etheostomatinae</taxon>
        <taxon>Etheostoma</taxon>
    </lineage>
</organism>
<reference evidence="2 3" key="1">
    <citation type="submission" date="2019-08" db="EMBL/GenBank/DDBJ databases">
        <title>A chromosome-level genome assembly, high-density linkage maps, and genome scans reveal the genomic architecture of hybrid incompatibilities underlying speciation via character displacement in darters (Percidae: Etheostominae).</title>
        <authorList>
            <person name="Moran R.L."/>
            <person name="Catchen J.M."/>
            <person name="Fuller R.C."/>
        </authorList>
    </citation>
    <scope>NUCLEOTIDE SEQUENCE [LARGE SCALE GENOMIC DNA]</scope>
    <source>
        <strain evidence="2">EspeVRDwgs_2016</strain>
        <tissue evidence="2">Muscle</tissue>
    </source>
</reference>
<name>A0A5J5CJB9_9PERO</name>
<keyword evidence="3" id="KW-1185">Reference proteome</keyword>
<comment type="caution">
    <text evidence="2">The sequence shown here is derived from an EMBL/GenBank/DDBJ whole genome shotgun (WGS) entry which is preliminary data.</text>
</comment>
<feature type="compositionally biased region" description="Polar residues" evidence="1">
    <location>
        <begin position="135"/>
        <end position="148"/>
    </location>
</feature>
<sequence length="332" mass="36659">MKLWQLLEVRMQCEFSDGDSPDPGGDQTPTLPTPGASSSPQESEPPTQPSTGSNSSDGPRDNKPCLQVRSSPLKQSPGYQVELVIQLVWVSGEPPQPITSLAINSSYGLVVFGNSNGLAVVDYLQKTLLLNMGTSELYSPSDPYQRQPRSPRKTRQPSGATCDSNDGSNTSEDRCKSPTSGSTSPCNSDDERKQKFIEKVKFTSRRFSKTVANDFEEKFQRWRSLANKKRFCYMNEGKAAARMTQKGALCRTKSGPNYCEWTSHDAKDNAFTRSRSSSVTSIDRESREAISSFHFCESFPRKTDSVVSPCLLVGTTQGTVMMAPWSHSKEAF</sequence>
<dbReference type="PANTHER" id="PTHR10241">
    <property type="entry name" value="LETHAL 2 GIANT LARVAE PROTEIN"/>
    <property type="match status" value="1"/>
</dbReference>
<dbReference type="Proteomes" id="UP000327493">
    <property type="component" value="Chromosome 20"/>
</dbReference>
<dbReference type="EMBL" id="VOFY01000020">
    <property type="protein sequence ID" value="KAA8581914.1"/>
    <property type="molecule type" value="Genomic_DNA"/>
</dbReference>
<gene>
    <name evidence="2" type="ORF">FQN60_008654</name>
</gene>
<evidence type="ECO:0008006" key="4">
    <source>
        <dbReference type="Google" id="ProtNLM"/>
    </source>
</evidence>
<protein>
    <recommendedName>
        <fullName evidence="4">Lethal giant larvae (Lgl)-like C-terminal domain-containing protein</fullName>
    </recommendedName>
</protein>
<dbReference type="GO" id="GO:0019905">
    <property type="term" value="F:syntaxin binding"/>
    <property type="evidence" value="ECO:0007669"/>
    <property type="project" value="TreeGrafter"/>
</dbReference>
<feature type="region of interest" description="Disordered" evidence="1">
    <location>
        <begin position="13"/>
        <end position="73"/>
    </location>
</feature>
<dbReference type="GO" id="GO:0005096">
    <property type="term" value="F:GTPase activator activity"/>
    <property type="evidence" value="ECO:0007669"/>
    <property type="project" value="TreeGrafter"/>
</dbReference>
<dbReference type="PANTHER" id="PTHR10241:SF37">
    <property type="entry name" value="SYNTAXIN-BINDING PROTEIN 5 ISOFORM X1"/>
    <property type="match status" value="1"/>
</dbReference>
<feature type="region of interest" description="Disordered" evidence="1">
    <location>
        <begin position="135"/>
        <end position="190"/>
    </location>
</feature>
<evidence type="ECO:0000313" key="3">
    <source>
        <dbReference type="Proteomes" id="UP000327493"/>
    </source>
</evidence>
<dbReference type="GO" id="GO:0031201">
    <property type="term" value="C:SNARE complex"/>
    <property type="evidence" value="ECO:0007669"/>
    <property type="project" value="TreeGrafter"/>
</dbReference>
<evidence type="ECO:0000313" key="2">
    <source>
        <dbReference type="EMBL" id="KAA8581914.1"/>
    </source>
</evidence>
<dbReference type="GO" id="GO:0005886">
    <property type="term" value="C:plasma membrane"/>
    <property type="evidence" value="ECO:0007669"/>
    <property type="project" value="TreeGrafter"/>
</dbReference>
<dbReference type="AlphaFoldDB" id="A0A5J5CJB9"/>
<dbReference type="GO" id="GO:0006887">
    <property type="term" value="P:exocytosis"/>
    <property type="evidence" value="ECO:0007669"/>
    <property type="project" value="TreeGrafter"/>
</dbReference>
<dbReference type="GO" id="GO:0045159">
    <property type="term" value="F:myosin II binding"/>
    <property type="evidence" value="ECO:0007669"/>
    <property type="project" value="TreeGrafter"/>
</dbReference>
<evidence type="ECO:0000256" key="1">
    <source>
        <dbReference type="SAM" id="MobiDB-lite"/>
    </source>
</evidence>
<feature type="compositionally biased region" description="Polar residues" evidence="1">
    <location>
        <begin position="177"/>
        <end position="187"/>
    </location>
</feature>
<accession>A0A5J5CJB9</accession>
<proteinExistence type="predicted"/>
<feature type="compositionally biased region" description="Low complexity" evidence="1">
    <location>
        <begin position="37"/>
        <end position="51"/>
    </location>
</feature>
<dbReference type="GO" id="GO:0006893">
    <property type="term" value="P:Golgi to plasma membrane transport"/>
    <property type="evidence" value="ECO:0007669"/>
    <property type="project" value="TreeGrafter"/>
</dbReference>